<dbReference type="SUPFAM" id="SSF52172">
    <property type="entry name" value="CheY-like"/>
    <property type="match status" value="1"/>
</dbReference>
<dbReference type="InterPro" id="IPR001789">
    <property type="entry name" value="Sig_transdc_resp-reg_receiver"/>
</dbReference>
<feature type="domain" description="Response regulatory" evidence="2">
    <location>
        <begin position="6"/>
        <end position="120"/>
    </location>
</feature>
<reference evidence="3" key="1">
    <citation type="journal article" date="2020" name="mSystems">
        <title>Genome- and Community-Level Interaction Insights into Carbon Utilization and Element Cycling Functions of Hydrothermarchaeota in Hydrothermal Sediment.</title>
        <authorList>
            <person name="Zhou Z."/>
            <person name="Liu Y."/>
            <person name="Xu W."/>
            <person name="Pan J."/>
            <person name="Luo Z.H."/>
            <person name="Li M."/>
        </authorList>
    </citation>
    <scope>NUCLEOTIDE SEQUENCE [LARGE SCALE GENOMIC DNA]</scope>
    <source>
        <strain evidence="3">SpSt-210</strain>
    </source>
</reference>
<dbReference type="InterPro" id="IPR011006">
    <property type="entry name" value="CheY-like_superfamily"/>
</dbReference>
<organism evidence="3">
    <name type="scientific">Thermorudis peleae</name>
    <dbReference type="NCBI Taxonomy" id="1382356"/>
    <lineage>
        <taxon>Bacteria</taxon>
        <taxon>Pseudomonadati</taxon>
        <taxon>Thermomicrobiota</taxon>
        <taxon>Thermomicrobia</taxon>
        <taxon>Thermomicrobia incertae sedis</taxon>
        <taxon>Thermorudis</taxon>
    </lineage>
</organism>
<dbReference type="Gene3D" id="3.40.50.2300">
    <property type="match status" value="1"/>
</dbReference>
<comment type="caution">
    <text evidence="1">Lacks conserved residue(s) required for the propagation of feature annotation.</text>
</comment>
<evidence type="ECO:0000313" key="3">
    <source>
        <dbReference type="EMBL" id="HEG92565.1"/>
    </source>
</evidence>
<protein>
    <submittedName>
        <fullName evidence="3">Response regulator transcription factor</fullName>
    </submittedName>
</protein>
<dbReference type="PROSITE" id="PS50110">
    <property type="entry name" value="RESPONSE_REGULATORY"/>
    <property type="match status" value="1"/>
</dbReference>
<evidence type="ECO:0000256" key="1">
    <source>
        <dbReference type="PROSITE-ProRule" id="PRU00169"/>
    </source>
</evidence>
<sequence length="142" mass="15753">MTDRVRILIVDDEEEFTQELSQHLTTWAQVQVLTRGGEARDWIEQWQPDAVFLNPLLPDCDGFELIDAIFTTSQVRPLVFCITSGGTARLRMPPASHWPVGSLPRTADLAAISVSLRVACTARRERAVSGESRGPSVLIPEP</sequence>
<dbReference type="EMBL" id="DSIY01000329">
    <property type="protein sequence ID" value="HEG92565.1"/>
    <property type="molecule type" value="Genomic_DNA"/>
</dbReference>
<gene>
    <name evidence="3" type="ORF">ENP34_14175</name>
</gene>
<evidence type="ECO:0000259" key="2">
    <source>
        <dbReference type="PROSITE" id="PS50110"/>
    </source>
</evidence>
<accession>A0A831TCJ7</accession>
<dbReference type="Pfam" id="PF00072">
    <property type="entry name" value="Response_reg"/>
    <property type="match status" value="1"/>
</dbReference>
<comment type="caution">
    <text evidence="3">The sequence shown here is derived from an EMBL/GenBank/DDBJ whole genome shotgun (WGS) entry which is preliminary data.</text>
</comment>
<proteinExistence type="predicted"/>
<name>A0A831TCJ7_9BACT</name>
<dbReference type="GO" id="GO:0000160">
    <property type="term" value="P:phosphorelay signal transduction system"/>
    <property type="evidence" value="ECO:0007669"/>
    <property type="project" value="InterPro"/>
</dbReference>
<dbReference type="AlphaFoldDB" id="A0A831TCJ7"/>
<dbReference type="CDD" id="cd00156">
    <property type="entry name" value="REC"/>
    <property type="match status" value="1"/>
</dbReference>